<proteinExistence type="predicted"/>
<dbReference type="EMBL" id="VTUU01000004">
    <property type="protein sequence ID" value="KAA1173950.1"/>
    <property type="molecule type" value="Genomic_DNA"/>
</dbReference>
<protein>
    <submittedName>
        <fullName evidence="1">Uncharacterized protein</fullName>
    </submittedName>
</protein>
<reference evidence="1 2" key="1">
    <citation type="submission" date="2019-08" db="EMBL/GenBank/DDBJ databases">
        <title>Marinobacter ZYF650 sp. nov., a marine bacterium isolated from seawater of the Mariana trench.</title>
        <authorList>
            <person name="Ahmad W."/>
        </authorList>
    </citation>
    <scope>NUCLEOTIDE SEQUENCE [LARGE SCALE GENOMIC DNA]</scope>
    <source>
        <strain evidence="1 2">ZYF650</strain>
    </source>
</reference>
<dbReference type="AlphaFoldDB" id="A0A5B0VH31"/>
<organism evidence="1 2">
    <name type="scientific">Marinobacter salinexigens</name>
    <dbReference type="NCBI Taxonomy" id="2919747"/>
    <lineage>
        <taxon>Bacteria</taxon>
        <taxon>Pseudomonadati</taxon>
        <taxon>Pseudomonadota</taxon>
        <taxon>Gammaproteobacteria</taxon>
        <taxon>Pseudomonadales</taxon>
        <taxon>Marinobacteraceae</taxon>
        <taxon>Marinobacter</taxon>
    </lineage>
</organism>
<gene>
    <name evidence="1" type="ORF">FWJ25_11120</name>
</gene>
<evidence type="ECO:0000313" key="2">
    <source>
        <dbReference type="Proteomes" id="UP000323161"/>
    </source>
</evidence>
<dbReference type="RefSeq" id="WP_149600346.1">
    <property type="nucleotide sequence ID" value="NZ_VTUU01000004.1"/>
</dbReference>
<sequence>MIDDFKTDLIVRVAGQARDNILRSMGYGKPTQAQFERLQVVLDDPEFGLGQSHFDFKYSSDNFLRALCVAVGINAKVADARIQKIRSRLEEERQAFKPFIWVDTGFVRKSQPIFALAVCEHQRYLHFPEDFWRLSIDEQLGVAKCRVQEHVYENGRELGIWGEIKQYWFYYEKDAAYLLSLNGEVISRHEGPVANQATGGRELDVVSRGIRRNNE</sequence>
<keyword evidence="2" id="KW-1185">Reference proteome</keyword>
<comment type="caution">
    <text evidence="1">The sequence shown here is derived from an EMBL/GenBank/DDBJ whole genome shotgun (WGS) entry which is preliminary data.</text>
</comment>
<dbReference type="Proteomes" id="UP000323161">
    <property type="component" value="Unassembled WGS sequence"/>
</dbReference>
<evidence type="ECO:0000313" key="1">
    <source>
        <dbReference type="EMBL" id="KAA1173950.1"/>
    </source>
</evidence>
<name>A0A5B0VH31_9GAMM</name>
<accession>A0A5B0VH31</accession>